<evidence type="ECO:0000313" key="4">
    <source>
        <dbReference type="Proteomes" id="UP000314294"/>
    </source>
</evidence>
<gene>
    <name evidence="3" type="ORF">EYF80_059592</name>
</gene>
<comment type="caution">
    <text evidence="3">The sequence shown here is derived from an EMBL/GenBank/DDBJ whole genome shotgun (WGS) entry which is preliminary data.</text>
</comment>
<sequence>MLDLYRKTKENNPEARLLILLKASIGTITLIAAVPLLLVFSHTYFQSVAAHLAGTSSRTPVTLGPTSTPTAGGGRRLASPLCSLRRPQSLGATAASTAASLCQPDRYRSLPPC</sequence>
<protein>
    <submittedName>
        <fullName evidence="3">Uncharacterized protein</fullName>
    </submittedName>
</protein>
<keyword evidence="4" id="KW-1185">Reference proteome</keyword>
<evidence type="ECO:0000256" key="1">
    <source>
        <dbReference type="SAM" id="MobiDB-lite"/>
    </source>
</evidence>
<keyword evidence="2" id="KW-0812">Transmembrane</keyword>
<reference evidence="3 4" key="1">
    <citation type="submission" date="2019-03" db="EMBL/GenBank/DDBJ databases">
        <title>First draft genome of Liparis tanakae, snailfish: a comprehensive survey of snailfish specific genes.</title>
        <authorList>
            <person name="Kim W."/>
            <person name="Song I."/>
            <person name="Jeong J.-H."/>
            <person name="Kim D."/>
            <person name="Kim S."/>
            <person name="Ryu S."/>
            <person name="Song J.Y."/>
            <person name="Lee S.K."/>
        </authorList>
    </citation>
    <scope>NUCLEOTIDE SEQUENCE [LARGE SCALE GENOMIC DNA]</scope>
    <source>
        <tissue evidence="3">Muscle</tissue>
    </source>
</reference>
<feature type="region of interest" description="Disordered" evidence="1">
    <location>
        <begin position="57"/>
        <end position="77"/>
    </location>
</feature>
<organism evidence="3 4">
    <name type="scientific">Liparis tanakae</name>
    <name type="common">Tanaka's snailfish</name>
    <dbReference type="NCBI Taxonomy" id="230148"/>
    <lineage>
        <taxon>Eukaryota</taxon>
        <taxon>Metazoa</taxon>
        <taxon>Chordata</taxon>
        <taxon>Craniata</taxon>
        <taxon>Vertebrata</taxon>
        <taxon>Euteleostomi</taxon>
        <taxon>Actinopterygii</taxon>
        <taxon>Neopterygii</taxon>
        <taxon>Teleostei</taxon>
        <taxon>Neoteleostei</taxon>
        <taxon>Acanthomorphata</taxon>
        <taxon>Eupercaria</taxon>
        <taxon>Perciformes</taxon>
        <taxon>Cottioidei</taxon>
        <taxon>Cottales</taxon>
        <taxon>Liparidae</taxon>
        <taxon>Liparis</taxon>
    </lineage>
</organism>
<keyword evidence="2" id="KW-1133">Transmembrane helix</keyword>
<keyword evidence="2" id="KW-0472">Membrane</keyword>
<feature type="compositionally biased region" description="Polar residues" evidence="1">
    <location>
        <begin position="57"/>
        <end position="70"/>
    </location>
</feature>
<proteinExistence type="predicted"/>
<accession>A0A4Z2EMY9</accession>
<evidence type="ECO:0000313" key="3">
    <source>
        <dbReference type="EMBL" id="TNN30256.1"/>
    </source>
</evidence>
<dbReference type="AlphaFoldDB" id="A0A4Z2EMY9"/>
<feature type="transmembrane region" description="Helical" evidence="2">
    <location>
        <begin position="20"/>
        <end position="40"/>
    </location>
</feature>
<dbReference type="EMBL" id="SRLO01004698">
    <property type="protein sequence ID" value="TNN30256.1"/>
    <property type="molecule type" value="Genomic_DNA"/>
</dbReference>
<evidence type="ECO:0000256" key="2">
    <source>
        <dbReference type="SAM" id="Phobius"/>
    </source>
</evidence>
<dbReference type="Proteomes" id="UP000314294">
    <property type="component" value="Unassembled WGS sequence"/>
</dbReference>
<name>A0A4Z2EMY9_9TELE</name>